<keyword evidence="1 9" id="KW-0444">Lipid biosynthesis</keyword>
<evidence type="ECO:0000313" key="11">
    <source>
        <dbReference type="Proteomes" id="UP000249542"/>
    </source>
</evidence>
<dbReference type="InterPro" id="IPR008205">
    <property type="entry name" value="GGGP_HepGP_synthase"/>
</dbReference>
<dbReference type="GO" id="GO:0046474">
    <property type="term" value="P:glycerophospholipid biosynthetic process"/>
    <property type="evidence" value="ECO:0007669"/>
    <property type="project" value="UniProtKB-UniRule"/>
</dbReference>
<keyword evidence="7 9" id="KW-1208">Phospholipid metabolism</keyword>
<accession>A0A2W7IAJ9</accession>
<dbReference type="SUPFAM" id="SSF51395">
    <property type="entry name" value="FMN-linked oxidoreductases"/>
    <property type="match status" value="1"/>
</dbReference>
<dbReference type="Pfam" id="PF01884">
    <property type="entry name" value="PcrB"/>
    <property type="match status" value="1"/>
</dbReference>
<evidence type="ECO:0000256" key="2">
    <source>
        <dbReference type="ARBA" id="ARBA00022679"/>
    </source>
</evidence>
<comment type="caution">
    <text evidence="9">Lacks conserved residue(s) required for the propagation of feature annotation.</text>
</comment>
<dbReference type="InterPro" id="IPR039074">
    <property type="entry name" value="GGGP/HepGP_synthase_I"/>
</dbReference>
<feature type="binding site" evidence="9">
    <location>
        <begin position="203"/>
        <end position="204"/>
    </location>
    <ligand>
        <name>sn-glycerol 1-phosphate</name>
        <dbReference type="ChEBI" id="CHEBI:57685"/>
    </ligand>
</feature>
<dbReference type="PANTHER" id="PTHR40029:SF2">
    <property type="entry name" value="HEPTAPRENYLGLYCERYL PHOSPHATE SYNTHASE"/>
    <property type="match status" value="1"/>
</dbReference>
<reference evidence="10 11" key="1">
    <citation type="submission" date="2018-06" db="EMBL/GenBank/DDBJ databases">
        <title>Genomic Encyclopedia of Archaeal and Bacterial Type Strains, Phase II (KMG-II): from individual species to whole genera.</title>
        <authorList>
            <person name="Goeker M."/>
        </authorList>
    </citation>
    <scope>NUCLEOTIDE SEQUENCE [LARGE SCALE GENOMIC DNA]</scope>
    <source>
        <strain evidence="10 11">DSM 15361</strain>
    </source>
</reference>
<comment type="catalytic activity">
    <reaction evidence="8 9">
        <text>sn-glycerol 1-phosphate + (2E,6E,10E)-geranylgeranyl diphosphate = sn-3-O-(geranylgeranyl)glycerol 1-phosphate + diphosphate</text>
        <dbReference type="Rhea" id="RHEA:23404"/>
        <dbReference type="ChEBI" id="CHEBI:33019"/>
        <dbReference type="ChEBI" id="CHEBI:57677"/>
        <dbReference type="ChEBI" id="CHEBI:57685"/>
        <dbReference type="ChEBI" id="CHEBI:58756"/>
        <dbReference type="EC" id="2.5.1.41"/>
    </reaction>
</comment>
<keyword evidence="4 9" id="KW-0460">Magnesium</keyword>
<organism evidence="10 11">
    <name type="scientific">Mesonia algae</name>
    <dbReference type="NCBI Taxonomy" id="213248"/>
    <lineage>
        <taxon>Bacteria</taxon>
        <taxon>Pseudomonadati</taxon>
        <taxon>Bacteroidota</taxon>
        <taxon>Flavobacteriia</taxon>
        <taxon>Flavobacteriales</taxon>
        <taxon>Flavobacteriaceae</taxon>
        <taxon>Mesonia</taxon>
    </lineage>
</organism>
<keyword evidence="2 9" id="KW-0808">Transferase</keyword>
<evidence type="ECO:0000256" key="8">
    <source>
        <dbReference type="ARBA" id="ARBA00047288"/>
    </source>
</evidence>
<dbReference type="EMBL" id="QKYV01000001">
    <property type="protein sequence ID" value="PZW43931.1"/>
    <property type="molecule type" value="Genomic_DNA"/>
</dbReference>
<sequence>MSLASGILYQEILDTPRNFAILIDPDKVEVNEVHRLVKNLPSITTHLLVGGSTVERGKCEAVVKSLKTFTKIPIILFPGDYTQVTPEAQAILFLSLVSGENPEYLIGQQIKSAKAIKGSKLEVISTAYLLIDGGKETAVQRVSKTKPMSQLDINKIVSTCLASELAGKKMIYLEAGSGALFSVKPEIIKAVKKEVSIPIIVGGGLRTESQIEMCYEAGANMVVVGTAFEEQMKNMVDVTSRSVTNLANS</sequence>
<keyword evidence="5 9" id="KW-0443">Lipid metabolism</keyword>
<keyword evidence="11" id="KW-1185">Reference proteome</keyword>
<keyword evidence="3 9" id="KW-0479">Metal-binding</keyword>
<evidence type="ECO:0000256" key="3">
    <source>
        <dbReference type="ARBA" id="ARBA00022723"/>
    </source>
</evidence>
<evidence type="ECO:0000256" key="4">
    <source>
        <dbReference type="ARBA" id="ARBA00022842"/>
    </source>
</evidence>
<dbReference type="NCBIfam" id="TIGR01769">
    <property type="entry name" value="GGGP"/>
    <property type="match status" value="1"/>
</dbReference>
<comment type="caution">
    <text evidence="10">The sequence shown here is derived from an EMBL/GenBank/DDBJ whole genome shotgun (WGS) entry which is preliminary data.</text>
</comment>
<dbReference type="GO" id="GO:0047294">
    <property type="term" value="F:phosphoglycerol geranylgeranyltransferase activity"/>
    <property type="evidence" value="ECO:0007669"/>
    <property type="project" value="UniProtKB-UniRule"/>
</dbReference>
<feature type="binding site" evidence="9">
    <location>
        <begin position="225"/>
        <end position="226"/>
    </location>
    <ligand>
        <name>sn-glycerol 1-phosphate</name>
        <dbReference type="ChEBI" id="CHEBI:57685"/>
    </ligand>
</feature>
<dbReference type="AlphaFoldDB" id="A0A2W7IAJ9"/>
<evidence type="ECO:0000256" key="9">
    <source>
        <dbReference type="HAMAP-Rule" id="MF_00112"/>
    </source>
</evidence>
<comment type="similarity">
    <text evidence="9">Belongs to the GGGP/HepGP synthase family. Group II subfamily.</text>
</comment>
<evidence type="ECO:0000256" key="1">
    <source>
        <dbReference type="ARBA" id="ARBA00022516"/>
    </source>
</evidence>
<dbReference type="Proteomes" id="UP000249542">
    <property type="component" value="Unassembled WGS sequence"/>
</dbReference>
<evidence type="ECO:0000256" key="6">
    <source>
        <dbReference type="ARBA" id="ARBA00023209"/>
    </source>
</evidence>
<feature type="binding site" evidence="9">
    <location>
        <position position="24"/>
    </location>
    <ligand>
        <name>Mg(2+)</name>
        <dbReference type="ChEBI" id="CHEBI:18420"/>
    </ligand>
</feature>
<comment type="function">
    <text evidence="9">Prenyltransferase that catalyzes the transfer of the geranylgeranyl moiety of geranylgeranyl diphosphate (GGPP) to the C3 hydroxyl of sn-glycerol-1-phosphate (G1P).</text>
</comment>
<gene>
    <name evidence="10" type="ORF">LX95_00260</name>
</gene>
<feature type="binding site" evidence="9">
    <location>
        <position position="52"/>
    </location>
    <ligand>
        <name>Mg(2+)</name>
        <dbReference type="ChEBI" id="CHEBI:18420"/>
    </ligand>
</feature>
<dbReference type="InterPro" id="IPR010946">
    <property type="entry name" value="GGGP_synth"/>
</dbReference>
<evidence type="ECO:0000313" key="10">
    <source>
        <dbReference type="EMBL" id="PZW43931.1"/>
    </source>
</evidence>
<dbReference type="GO" id="GO:0000287">
    <property type="term" value="F:magnesium ion binding"/>
    <property type="evidence" value="ECO:0007669"/>
    <property type="project" value="UniProtKB-UniRule"/>
</dbReference>
<proteinExistence type="inferred from homology"/>
<dbReference type="Gene3D" id="3.20.20.390">
    <property type="entry name" value="FMN-linked oxidoreductases"/>
    <property type="match status" value="1"/>
</dbReference>
<feature type="binding site" evidence="9">
    <location>
        <begin position="172"/>
        <end position="178"/>
    </location>
    <ligand>
        <name>sn-glycerol 1-phosphate</name>
        <dbReference type="ChEBI" id="CHEBI:57685"/>
    </ligand>
</feature>
<evidence type="ECO:0000256" key="5">
    <source>
        <dbReference type="ARBA" id="ARBA00023098"/>
    </source>
</evidence>
<dbReference type="EC" id="2.5.1.41" evidence="9"/>
<comment type="cofactor">
    <cofactor evidence="9">
        <name>Mg(2+)</name>
        <dbReference type="ChEBI" id="CHEBI:18420"/>
    </cofactor>
</comment>
<protein>
    <recommendedName>
        <fullName evidence="9">Geranylgeranylglyceryl phosphate synthase</fullName>
        <shortName evidence="9">GGGP synthase</shortName>
        <shortName evidence="9">GGGPS</shortName>
        <ecNumber evidence="9">2.5.1.41</ecNumber>
    </recommendedName>
    <alternativeName>
        <fullName evidence="9">(S)-3-O-geranylgeranylglyceryl phosphate synthase</fullName>
    </alternativeName>
    <alternativeName>
        <fullName evidence="9">Phosphoglycerol geranylgeranyltransferase</fullName>
    </alternativeName>
</protein>
<evidence type="ECO:0000256" key="7">
    <source>
        <dbReference type="ARBA" id="ARBA00023264"/>
    </source>
</evidence>
<dbReference type="GO" id="GO:0120536">
    <property type="term" value="F:heptaprenylglyceryl phosphate synthase activity"/>
    <property type="evidence" value="ECO:0007669"/>
    <property type="project" value="UniProtKB-ARBA"/>
</dbReference>
<dbReference type="GO" id="GO:0005737">
    <property type="term" value="C:cytoplasm"/>
    <property type="evidence" value="ECO:0007669"/>
    <property type="project" value="InterPro"/>
</dbReference>
<dbReference type="NCBIfam" id="TIGR01768">
    <property type="entry name" value="GGGP-family"/>
    <property type="match status" value="1"/>
</dbReference>
<keyword evidence="6 9" id="KW-0594">Phospholipid biosynthesis</keyword>
<dbReference type="PANTHER" id="PTHR40029">
    <property type="match status" value="1"/>
</dbReference>
<dbReference type="RefSeq" id="WP_111539612.1">
    <property type="nucleotide sequence ID" value="NZ_QKYV01000001.1"/>
</dbReference>
<dbReference type="HAMAP" id="MF_00112">
    <property type="entry name" value="GGGP_HepGP_synthase"/>
    <property type="match status" value="1"/>
</dbReference>
<dbReference type="NCBIfam" id="NF003198">
    <property type="entry name" value="PRK04169.1-2"/>
    <property type="match status" value="1"/>
</dbReference>
<name>A0A2W7IAJ9_9FLAO</name>
<dbReference type="InterPro" id="IPR038597">
    <property type="entry name" value="GGGP/HepGP_synthase_sf"/>
</dbReference>